<keyword evidence="1" id="KW-0472">Membrane</keyword>
<dbReference type="GO" id="GO:0005886">
    <property type="term" value="C:plasma membrane"/>
    <property type="evidence" value="ECO:0007669"/>
    <property type="project" value="TreeGrafter"/>
</dbReference>
<evidence type="ECO:0008006" key="4">
    <source>
        <dbReference type="Google" id="ProtNLM"/>
    </source>
</evidence>
<dbReference type="EMBL" id="CP027668">
    <property type="protein sequence ID" value="AVO43681.1"/>
    <property type="molecule type" value="Genomic_DNA"/>
</dbReference>
<dbReference type="Pfam" id="PF03729">
    <property type="entry name" value="DUF308"/>
    <property type="match status" value="1"/>
</dbReference>
<evidence type="ECO:0000313" key="3">
    <source>
        <dbReference type="Proteomes" id="UP000237889"/>
    </source>
</evidence>
<dbReference type="PANTHER" id="PTHR34989:SF1">
    <property type="entry name" value="PROTEIN HDED"/>
    <property type="match status" value="1"/>
</dbReference>
<dbReference type="AlphaFoldDB" id="A0A2S0N6X0"/>
<dbReference type="Proteomes" id="UP000237889">
    <property type="component" value="Chromosome"/>
</dbReference>
<evidence type="ECO:0000256" key="1">
    <source>
        <dbReference type="SAM" id="Phobius"/>
    </source>
</evidence>
<feature type="transmembrane region" description="Helical" evidence="1">
    <location>
        <begin position="86"/>
        <end position="104"/>
    </location>
</feature>
<dbReference type="RefSeq" id="WP_106747011.1">
    <property type="nucleotide sequence ID" value="NZ_CP027668.1"/>
</dbReference>
<feature type="transmembrane region" description="Helical" evidence="1">
    <location>
        <begin position="29"/>
        <end position="49"/>
    </location>
</feature>
<feature type="transmembrane region" description="Helical" evidence="1">
    <location>
        <begin position="110"/>
        <end position="131"/>
    </location>
</feature>
<proteinExistence type="predicted"/>
<evidence type="ECO:0000313" key="2">
    <source>
        <dbReference type="EMBL" id="AVO43681.1"/>
    </source>
</evidence>
<keyword evidence="3" id="KW-1185">Reference proteome</keyword>
<gene>
    <name evidence="2" type="ORF">C6569_00495</name>
</gene>
<keyword evidence="1" id="KW-1133">Transmembrane helix</keyword>
<feature type="transmembrane region" description="Helical" evidence="1">
    <location>
        <begin position="138"/>
        <end position="162"/>
    </location>
</feature>
<dbReference type="InterPro" id="IPR052712">
    <property type="entry name" value="Acid_resist_chaperone_HdeD"/>
</dbReference>
<protein>
    <recommendedName>
        <fullName evidence="4">HdeD family acid-resistance protein</fullName>
    </recommendedName>
</protein>
<dbReference type="InterPro" id="IPR005325">
    <property type="entry name" value="DUF308_memb"/>
</dbReference>
<feature type="transmembrane region" description="Helical" evidence="1">
    <location>
        <begin position="168"/>
        <end position="188"/>
    </location>
</feature>
<name>A0A2S0N6X0_9HYPH</name>
<accession>A0A2S0N6X0</accession>
<dbReference type="OrthoDB" id="9815400at2"/>
<dbReference type="KEGG" id="phr:C6569_00495"/>
<sequence length="205" mass="22079">MTDVRPATPETARTGHSLGAHLVPLRRNWGWLMGAGIALIALGLFGLVAANLFTVVSTLSFGAMMLVAGGVLLFDSFRREGWQSRLAMIAIGVLYIATGVLVFYNPLQAVVALTLVCAAMLVAVGLLRIVTAFHMRPLVVWGWVLASGMISLLLGLFIFVQLPQAAPWVLGTFLAVELIFQGWSYVFLARAIRSTFDGVHAKPIA</sequence>
<keyword evidence="1" id="KW-0812">Transmembrane</keyword>
<reference evidence="2 3" key="1">
    <citation type="submission" date="2018-03" db="EMBL/GenBank/DDBJ databases">
        <title>Genome sequencing of Phreatobacter sp.</title>
        <authorList>
            <person name="Kim S.-J."/>
            <person name="Heo J."/>
            <person name="Kwon S.-W."/>
        </authorList>
    </citation>
    <scope>NUCLEOTIDE SEQUENCE [LARGE SCALE GENOMIC DNA]</scope>
    <source>
        <strain evidence="2 3">S-12</strain>
    </source>
</reference>
<organism evidence="2 3">
    <name type="scientific">Phreatobacter cathodiphilus</name>
    <dbReference type="NCBI Taxonomy" id="1868589"/>
    <lineage>
        <taxon>Bacteria</taxon>
        <taxon>Pseudomonadati</taxon>
        <taxon>Pseudomonadota</taxon>
        <taxon>Alphaproteobacteria</taxon>
        <taxon>Hyphomicrobiales</taxon>
        <taxon>Phreatobacteraceae</taxon>
        <taxon>Phreatobacter</taxon>
    </lineage>
</organism>
<feature type="transmembrane region" description="Helical" evidence="1">
    <location>
        <begin position="55"/>
        <end position="74"/>
    </location>
</feature>
<dbReference type="PANTHER" id="PTHR34989">
    <property type="entry name" value="PROTEIN HDED"/>
    <property type="match status" value="1"/>
</dbReference>